<dbReference type="SUPFAM" id="SSF53098">
    <property type="entry name" value="Ribonuclease H-like"/>
    <property type="match status" value="1"/>
</dbReference>
<dbReference type="InterPro" id="IPR039537">
    <property type="entry name" value="Retrotran_Ty1/copia-like"/>
</dbReference>
<proteinExistence type="predicted"/>
<keyword evidence="2" id="KW-1185">Reference proteome</keyword>
<dbReference type="GO" id="GO:0003676">
    <property type="term" value="F:nucleic acid binding"/>
    <property type="evidence" value="ECO:0007669"/>
    <property type="project" value="InterPro"/>
</dbReference>
<evidence type="ECO:0000313" key="1">
    <source>
        <dbReference type="EMBL" id="RDY10058.1"/>
    </source>
</evidence>
<reference evidence="1" key="1">
    <citation type="submission" date="2018-05" db="EMBL/GenBank/DDBJ databases">
        <title>Draft genome of Mucuna pruriens seed.</title>
        <authorList>
            <person name="Nnadi N.E."/>
            <person name="Vos R."/>
            <person name="Hasami M.H."/>
            <person name="Devisetty U.K."/>
            <person name="Aguiy J.C."/>
        </authorList>
    </citation>
    <scope>NUCLEOTIDE SEQUENCE [LARGE SCALE GENOMIC DNA]</scope>
    <source>
        <strain evidence="1">JCA_2017</strain>
    </source>
</reference>
<feature type="non-terminal residue" evidence="1">
    <location>
        <position position="1"/>
    </location>
</feature>
<protein>
    <recommendedName>
        <fullName evidence="3">Integrase catalytic domain-containing protein</fullName>
    </recommendedName>
</protein>
<dbReference type="InterPro" id="IPR036397">
    <property type="entry name" value="RNaseH_sf"/>
</dbReference>
<dbReference type="EMBL" id="QJKJ01000923">
    <property type="protein sequence ID" value="RDY10058.1"/>
    <property type="molecule type" value="Genomic_DNA"/>
</dbReference>
<dbReference type="PANTHER" id="PTHR42648:SF28">
    <property type="entry name" value="TRANSPOSON-ENCODED PROTEIN WITH RIBONUCLEASE H-LIKE AND RETROVIRUS ZINC FINGER-LIKE DOMAINS"/>
    <property type="match status" value="1"/>
</dbReference>
<accession>A0A371I4T5</accession>
<organism evidence="1 2">
    <name type="scientific">Mucuna pruriens</name>
    <name type="common">Velvet bean</name>
    <name type="synonym">Dolichos pruriens</name>
    <dbReference type="NCBI Taxonomy" id="157652"/>
    <lineage>
        <taxon>Eukaryota</taxon>
        <taxon>Viridiplantae</taxon>
        <taxon>Streptophyta</taxon>
        <taxon>Embryophyta</taxon>
        <taxon>Tracheophyta</taxon>
        <taxon>Spermatophyta</taxon>
        <taxon>Magnoliopsida</taxon>
        <taxon>eudicotyledons</taxon>
        <taxon>Gunneridae</taxon>
        <taxon>Pentapetalae</taxon>
        <taxon>rosids</taxon>
        <taxon>fabids</taxon>
        <taxon>Fabales</taxon>
        <taxon>Fabaceae</taxon>
        <taxon>Papilionoideae</taxon>
        <taxon>50 kb inversion clade</taxon>
        <taxon>NPAAA clade</taxon>
        <taxon>indigoferoid/millettioid clade</taxon>
        <taxon>Phaseoleae</taxon>
        <taxon>Mucuna</taxon>
    </lineage>
</organism>
<dbReference type="AlphaFoldDB" id="A0A371I4T5"/>
<sequence>MVPSLNKLSTLELTYFGFNHFVTFIDEYSQCTWVYLMKERSELLSILMSFSKEVENQFGKTIKILRSDNAK</sequence>
<gene>
    <name evidence="1" type="ORF">CR513_05486</name>
</gene>
<dbReference type="PANTHER" id="PTHR42648">
    <property type="entry name" value="TRANSPOSASE, PUTATIVE-RELATED"/>
    <property type="match status" value="1"/>
</dbReference>
<dbReference type="OrthoDB" id="1935865at2759"/>
<evidence type="ECO:0008006" key="3">
    <source>
        <dbReference type="Google" id="ProtNLM"/>
    </source>
</evidence>
<dbReference type="InterPro" id="IPR012337">
    <property type="entry name" value="RNaseH-like_sf"/>
</dbReference>
<dbReference type="Gene3D" id="3.30.420.10">
    <property type="entry name" value="Ribonuclease H-like superfamily/Ribonuclease H"/>
    <property type="match status" value="1"/>
</dbReference>
<name>A0A371I4T5_MUCPR</name>
<comment type="caution">
    <text evidence="1">The sequence shown here is derived from an EMBL/GenBank/DDBJ whole genome shotgun (WGS) entry which is preliminary data.</text>
</comment>
<dbReference type="Proteomes" id="UP000257109">
    <property type="component" value="Unassembled WGS sequence"/>
</dbReference>
<evidence type="ECO:0000313" key="2">
    <source>
        <dbReference type="Proteomes" id="UP000257109"/>
    </source>
</evidence>